<evidence type="ECO:0000256" key="1">
    <source>
        <dbReference type="ARBA" id="ARBA00004141"/>
    </source>
</evidence>
<keyword evidence="3 6" id="KW-0812">Transmembrane</keyword>
<evidence type="ECO:0000256" key="4">
    <source>
        <dbReference type="ARBA" id="ARBA00022989"/>
    </source>
</evidence>
<keyword evidence="9" id="KW-1185">Reference proteome</keyword>
<evidence type="ECO:0000313" key="9">
    <source>
        <dbReference type="Proteomes" id="UP001152484"/>
    </source>
</evidence>
<comment type="subcellular location">
    <subcellularLocation>
        <location evidence="6">Cell membrane</location>
        <topology evidence="6">Multi-pass membrane protein</topology>
    </subcellularLocation>
    <subcellularLocation>
        <location evidence="1">Membrane</location>
        <topology evidence="1">Multi-pass membrane protein</topology>
    </subcellularLocation>
</comment>
<evidence type="ECO:0000256" key="2">
    <source>
        <dbReference type="ARBA" id="ARBA00007168"/>
    </source>
</evidence>
<feature type="transmembrane region" description="Helical" evidence="6">
    <location>
        <begin position="196"/>
        <end position="217"/>
    </location>
</feature>
<dbReference type="PANTHER" id="PTHR12385:SF98">
    <property type="entry name" value="CHOLINE TRANSPORTER-LIKE PROTEIN"/>
    <property type="match status" value="1"/>
</dbReference>
<dbReference type="Proteomes" id="UP001152484">
    <property type="component" value="Unassembled WGS sequence"/>
</dbReference>
<feature type="transmembrane region" description="Helical" evidence="6">
    <location>
        <begin position="128"/>
        <end position="150"/>
    </location>
</feature>
<evidence type="ECO:0000256" key="6">
    <source>
        <dbReference type="RuleBase" id="RU368066"/>
    </source>
</evidence>
<keyword evidence="4 6" id="KW-1133">Transmembrane helix</keyword>
<comment type="similarity">
    <text evidence="2 6">Belongs to the CTL (choline transporter-like) family.</text>
</comment>
<evidence type="ECO:0000256" key="5">
    <source>
        <dbReference type="ARBA" id="ARBA00023136"/>
    </source>
</evidence>
<organism evidence="8 9">
    <name type="scientific">Cuscuta europaea</name>
    <name type="common">European dodder</name>
    <dbReference type="NCBI Taxonomy" id="41803"/>
    <lineage>
        <taxon>Eukaryota</taxon>
        <taxon>Viridiplantae</taxon>
        <taxon>Streptophyta</taxon>
        <taxon>Embryophyta</taxon>
        <taxon>Tracheophyta</taxon>
        <taxon>Spermatophyta</taxon>
        <taxon>Magnoliopsida</taxon>
        <taxon>eudicotyledons</taxon>
        <taxon>Gunneridae</taxon>
        <taxon>Pentapetalae</taxon>
        <taxon>asterids</taxon>
        <taxon>lamiids</taxon>
        <taxon>Solanales</taxon>
        <taxon>Convolvulaceae</taxon>
        <taxon>Cuscuteae</taxon>
        <taxon>Cuscuta</taxon>
        <taxon>Cuscuta subgen. Cuscuta</taxon>
    </lineage>
</organism>
<feature type="transmembrane region" description="Helical" evidence="6">
    <location>
        <begin position="296"/>
        <end position="318"/>
    </location>
</feature>
<feature type="transmembrane region" description="Helical" evidence="6">
    <location>
        <begin position="63"/>
        <end position="85"/>
    </location>
</feature>
<sequence length="546" mass="61234">MAGSEEDSSKLSSSLHEPSQPLLSKPYLPIDELIPPRSHSDTEDQSQIPQISYNYGPRHIKDLPFLIIFSVLVLSTFGFGIFASVNRNPHRSHLSSFVYNTTSHSCTLPDSGNLVSLRLSDSCVLKSLIWTLVVTLFLSLPFVLFVLFLLKRYTKQIVYSLFPFFIIVPVSINIYWFVACTVSTTCRDAFPMGYRILVLGFVFLIIGVVVWIFIVNWNRIDLTVRIIRVSSDALSQNLRLFGVLPLLTMGMFAYYAPIVIFLVFARLNGKIIPKEEHHHGGEYYCGWKQDKWVPAYYALAILTLLWSATTMIQAQVYVISETIAQWYFCKDDSSSKKSIRRSIRNAFGPSSGTLCFSGLIVCVVRVVRAVVDNARQEAPGIVNLSLKFCANTLLSTVDFLNKFTINFAAVTGESYCTSAKMTYELLERNLLSAVVVEIVSTRILAGITFVLSAIYAIVVCVVLKAGFHIGVDAYFVAAMAWVLLIVVLGFFVHVLDNVIDTVYVCYAIDRDMGETSKREVHHVYDRLPISRSRSPYAARNPSTATV</sequence>
<dbReference type="AlphaFoldDB" id="A0A9P0YI37"/>
<feature type="transmembrane region" description="Helical" evidence="6">
    <location>
        <begin position="475"/>
        <end position="495"/>
    </location>
</feature>
<dbReference type="Pfam" id="PF04515">
    <property type="entry name" value="Choline_transpo"/>
    <property type="match status" value="1"/>
</dbReference>
<feature type="transmembrane region" description="Helical" evidence="6">
    <location>
        <begin position="157"/>
        <end position="176"/>
    </location>
</feature>
<dbReference type="EMBL" id="CAMAPE010000004">
    <property type="protein sequence ID" value="CAH9057145.1"/>
    <property type="molecule type" value="Genomic_DNA"/>
</dbReference>
<comment type="function">
    <text evidence="6">Choline transporter.</text>
</comment>
<evidence type="ECO:0000313" key="8">
    <source>
        <dbReference type="EMBL" id="CAH9057145.1"/>
    </source>
</evidence>
<feature type="compositionally biased region" description="Low complexity" evidence="7">
    <location>
        <begin position="10"/>
        <end position="19"/>
    </location>
</feature>
<feature type="transmembrane region" description="Helical" evidence="6">
    <location>
        <begin position="238"/>
        <end position="264"/>
    </location>
</feature>
<gene>
    <name evidence="8" type="ORF">CEURO_LOCUS1033</name>
</gene>
<dbReference type="InterPro" id="IPR007603">
    <property type="entry name" value="Choline_transptr-like"/>
</dbReference>
<dbReference type="PANTHER" id="PTHR12385">
    <property type="entry name" value="CHOLINE TRANSPORTER-LIKE (SLC FAMILY 44)"/>
    <property type="match status" value="1"/>
</dbReference>
<comment type="caution">
    <text evidence="8">The sequence shown here is derived from an EMBL/GenBank/DDBJ whole genome shotgun (WGS) entry which is preliminary data.</text>
</comment>
<reference evidence="8" key="1">
    <citation type="submission" date="2022-07" db="EMBL/GenBank/DDBJ databases">
        <authorList>
            <person name="Macas J."/>
            <person name="Novak P."/>
            <person name="Neumann P."/>
        </authorList>
    </citation>
    <scope>NUCLEOTIDE SEQUENCE</scope>
</reference>
<dbReference type="OrthoDB" id="420519at2759"/>
<dbReference type="GO" id="GO:0022857">
    <property type="term" value="F:transmembrane transporter activity"/>
    <property type="evidence" value="ECO:0007669"/>
    <property type="project" value="UniProtKB-UniRule"/>
</dbReference>
<evidence type="ECO:0000256" key="7">
    <source>
        <dbReference type="SAM" id="MobiDB-lite"/>
    </source>
</evidence>
<name>A0A9P0YI37_CUSEU</name>
<accession>A0A9P0YI37</accession>
<dbReference type="GO" id="GO:0005886">
    <property type="term" value="C:plasma membrane"/>
    <property type="evidence" value="ECO:0007669"/>
    <property type="project" value="UniProtKB-SubCell"/>
</dbReference>
<feature type="transmembrane region" description="Helical" evidence="6">
    <location>
        <begin position="443"/>
        <end position="463"/>
    </location>
</feature>
<protein>
    <recommendedName>
        <fullName evidence="6">Choline transporter-like protein</fullName>
    </recommendedName>
</protein>
<feature type="region of interest" description="Disordered" evidence="7">
    <location>
        <begin position="1"/>
        <end position="27"/>
    </location>
</feature>
<keyword evidence="5 6" id="KW-0472">Membrane</keyword>
<proteinExistence type="inferred from homology"/>
<evidence type="ECO:0000256" key="3">
    <source>
        <dbReference type="ARBA" id="ARBA00022692"/>
    </source>
</evidence>